<dbReference type="InterPro" id="IPR004143">
    <property type="entry name" value="BPL_LPL_catalytic"/>
</dbReference>
<keyword evidence="2 4" id="KW-0436">Ligase</keyword>
<dbReference type="CDD" id="cd16442">
    <property type="entry name" value="BPL"/>
    <property type="match status" value="1"/>
</dbReference>
<evidence type="ECO:0000313" key="4">
    <source>
        <dbReference type="EMBL" id="KLU93126.1"/>
    </source>
</evidence>
<evidence type="ECO:0000313" key="5">
    <source>
        <dbReference type="EnsemblFungi" id="MAPG_12062T0"/>
    </source>
</evidence>
<dbReference type="SUPFAM" id="SSF55681">
    <property type="entry name" value="Class II aaRS and biotin synthetases"/>
    <property type="match status" value="1"/>
</dbReference>
<dbReference type="SUPFAM" id="SSF52317">
    <property type="entry name" value="Class I glutamine amidotransferase-like"/>
    <property type="match status" value="1"/>
</dbReference>
<dbReference type="PROSITE" id="PS51733">
    <property type="entry name" value="BPL_LPL_CATALYTIC"/>
    <property type="match status" value="1"/>
</dbReference>
<dbReference type="Gene3D" id="3.30.930.10">
    <property type="entry name" value="Bira Bifunctional Protein, Domain 2"/>
    <property type="match status" value="1"/>
</dbReference>
<protein>
    <submittedName>
        <fullName evidence="4">Biotin-protein ligase</fullName>
    </submittedName>
</protein>
<comment type="similarity">
    <text evidence="1">Belongs to the biotin--protein ligase family.</text>
</comment>
<dbReference type="OMA" id="HHAFYSN"/>
<evidence type="ECO:0000256" key="1">
    <source>
        <dbReference type="ARBA" id="ARBA00009934"/>
    </source>
</evidence>
<reference evidence="6" key="1">
    <citation type="submission" date="2010-05" db="EMBL/GenBank/DDBJ databases">
        <title>The genome sequence of Magnaporthe poae strain ATCC 64411.</title>
        <authorList>
            <person name="Ma L.-J."/>
            <person name="Dead R."/>
            <person name="Young S."/>
            <person name="Zeng Q."/>
            <person name="Koehrsen M."/>
            <person name="Alvarado L."/>
            <person name="Berlin A."/>
            <person name="Chapman S.B."/>
            <person name="Chen Z."/>
            <person name="Freedman E."/>
            <person name="Gellesch M."/>
            <person name="Goldberg J."/>
            <person name="Griggs A."/>
            <person name="Gujja S."/>
            <person name="Heilman E.R."/>
            <person name="Heiman D."/>
            <person name="Hepburn T."/>
            <person name="Howarth C."/>
            <person name="Jen D."/>
            <person name="Larson L."/>
            <person name="Mehta T."/>
            <person name="Neiman D."/>
            <person name="Pearson M."/>
            <person name="Roberts A."/>
            <person name="Saif S."/>
            <person name="Shea T."/>
            <person name="Shenoy N."/>
            <person name="Sisk P."/>
            <person name="Stolte C."/>
            <person name="Sykes S."/>
            <person name="Walk T."/>
            <person name="White J."/>
            <person name="Yandava C."/>
            <person name="Haas B."/>
            <person name="Nusbaum C."/>
            <person name="Birren B."/>
        </authorList>
    </citation>
    <scope>NUCLEOTIDE SEQUENCE [LARGE SCALE GENOMIC DNA]</scope>
    <source>
        <strain evidence="6">ATCC 64411 / 73-15</strain>
    </source>
</reference>
<dbReference type="EnsemblFungi" id="MAPG_12062T0">
    <property type="protein sequence ID" value="MAPG_12062T0"/>
    <property type="gene ID" value="MAPG_12062"/>
</dbReference>
<dbReference type="NCBIfam" id="TIGR00121">
    <property type="entry name" value="birA_ligase"/>
    <property type="match status" value="1"/>
</dbReference>
<dbReference type="PANTHER" id="PTHR12835:SF5">
    <property type="entry name" value="BIOTIN--PROTEIN LIGASE"/>
    <property type="match status" value="1"/>
</dbReference>
<evidence type="ECO:0000313" key="6">
    <source>
        <dbReference type="Proteomes" id="UP000011715"/>
    </source>
</evidence>
<feature type="domain" description="BPL/LPL catalytic" evidence="3">
    <location>
        <begin position="383"/>
        <end position="586"/>
    </location>
</feature>
<dbReference type="Gene3D" id="3.40.50.880">
    <property type="match status" value="1"/>
</dbReference>
<proteinExistence type="inferred from homology"/>
<dbReference type="eggNOG" id="KOG1536">
    <property type="taxonomic scope" value="Eukaryota"/>
</dbReference>
<dbReference type="STRING" id="644358.A0A0C4EGR8"/>
<dbReference type="GO" id="GO:0004077">
    <property type="term" value="F:biotin--[biotin carboxyl-carrier protein] ligase activity"/>
    <property type="evidence" value="ECO:0007669"/>
    <property type="project" value="InterPro"/>
</dbReference>
<dbReference type="AlphaFoldDB" id="A0A0C4EGR8"/>
<reference evidence="5" key="4">
    <citation type="journal article" date="2015" name="G3 (Bethesda)">
        <title>Genome sequences of three phytopathogenic species of the Magnaporthaceae family of fungi.</title>
        <authorList>
            <person name="Okagaki L.H."/>
            <person name="Nunes C.C."/>
            <person name="Sailsbery J."/>
            <person name="Clay B."/>
            <person name="Brown D."/>
            <person name="John T."/>
            <person name="Oh Y."/>
            <person name="Young N."/>
            <person name="Fitzgerald M."/>
            <person name="Haas B.J."/>
            <person name="Zeng Q."/>
            <person name="Young S."/>
            <person name="Adiconis X."/>
            <person name="Fan L."/>
            <person name="Levin J.Z."/>
            <person name="Mitchell T.K."/>
            <person name="Okubara P.A."/>
            <person name="Farman M.L."/>
            <person name="Kohn L.M."/>
            <person name="Birren B."/>
            <person name="Ma L.-J."/>
            <person name="Dean R.A."/>
        </authorList>
    </citation>
    <scope>NUCLEOTIDE SEQUENCE</scope>
    <source>
        <strain evidence="5">ATCC 64411 / 73-15</strain>
    </source>
</reference>
<dbReference type="OrthoDB" id="10250105at2759"/>
<dbReference type="InterPro" id="IPR004408">
    <property type="entry name" value="Biotin_CoA_COase_ligase"/>
</dbReference>
<keyword evidence="6" id="KW-1185">Reference proteome</keyword>
<dbReference type="Pfam" id="PF03099">
    <property type="entry name" value="BPL_LplA_LipB"/>
    <property type="match status" value="1"/>
</dbReference>
<dbReference type="Proteomes" id="UP000011715">
    <property type="component" value="Unassembled WGS sequence"/>
</dbReference>
<reference evidence="4" key="2">
    <citation type="submission" date="2010-05" db="EMBL/GenBank/DDBJ databases">
        <title>The Genome Sequence of Magnaporthe poae strain ATCC 64411.</title>
        <authorList>
            <consortium name="The Broad Institute Genome Sequencing Platform"/>
            <consortium name="Broad Institute Genome Sequencing Center for Infectious Disease"/>
            <person name="Ma L.-J."/>
            <person name="Dead R."/>
            <person name="Young S."/>
            <person name="Zeng Q."/>
            <person name="Koehrsen M."/>
            <person name="Alvarado L."/>
            <person name="Berlin A."/>
            <person name="Chapman S.B."/>
            <person name="Chen Z."/>
            <person name="Freedman E."/>
            <person name="Gellesch M."/>
            <person name="Goldberg J."/>
            <person name="Griggs A."/>
            <person name="Gujja S."/>
            <person name="Heilman E.R."/>
            <person name="Heiman D."/>
            <person name="Hepburn T."/>
            <person name="Howarth C."/>
            <person name="Jen D."/>
            <person name="Larson L."/>
            <person name="Mehta T."/>
            <person name="Neiman D."/>
            <person name="Pearson M."/>
            <person name="Roberts A."/>
            <person name="Saif S."/>
            <person name="Shea T."/>
            <person name="Shenoy N."/>
            <person name="Sisk P."/>
            <person name="Stolte C."/>
            <person name="Sykes S."/>
            <person name="Walk T."/>
            <person name="White J."/>
            <person name="Yandava C."/>
            <person name="Haas B."/>
            <person name="Nusbaum C."/>
            <person name="Birren B."/>
        </authorList>
    </citation>
    <scope>NUCLEOTIDE SEQUENCE</scope>
    <source>
        <strain evidence="4">ATCC 64411</strain>
    </source>
</reference>
<name>A0A0C4EGR8_MAGP6</name>
<evidence type="ECO:0000256" key="2">
    <source>
        <dbReference type="ARBA" id="ARBA00022598"/>
    </source>
</evidence>
<dbReference type="VEuPathDB" id="FungiDB:MAPG_12062"/>
<dbReference type="GO" id="GO:0005737">
    <property type="term" value="C:cytoplasm"/>
    <property type="evidence" value="ECO:0007669"/>
    <property type="project" value="TreeGrafter"/>
</dbReference>
<organism evidence="5 6">
    <name type="scientific">Magnaporthiopsis poae (strain ATCC 64411 / 73-15)</name>
    <name type="common">Kentucky bluegrass fungus</name>
    <name type="synonym">Magnaporthe poae</name>
    <dbReference type="NCBI Taxonomy" id="644358"/>
    <lineage>
        <taxon>Eukaryota</taxon>
        <taxon>Fungi</taxon>
        <taxon>Dikarya</taxon>
        <taxon>Ascomycota</taxon>
        <taxon>Pezizomycotina</taxon>
        <taxon>Sordariomycetes</taxon>
        <taxon>Sordariomycetidae</taxon>
        <taxon>Magnaporthales</taxon>
        <taxon>Magnaporthaceae</taxon>
        <taxon>Magnaporthiopsis</taxon>
    </lineage>
</organism>
<dbReference type="EMBL" id="GL877108">
    <property type="protein sequence ID" value="KLU93126.1"/>
    <property type="molecule type" value="Genomic_DNA"/>
</dbReference>
<sequence>MVIRKLNILIYTGSGAAAESVRHAVFTLRQLLAPNYAVSTIGESALLKEPWAPTCALLVFPGGADLGYCRVLNGPGNAAITSFVRRGGRYLGFCAGAYYGSSRCEFEVGDKVLEVIGPRELAFFPGTCRGGAFAGFQYHSEAGARAALVRVSRHEFPVRQPGMSDTLRTYYNGGGVFVDAAALASKGVHVLAEYEDEIDVDGGEGRPAAAVHIPVGNGHALLFGLHPEFSPSLLPPQPSVEGYDKLIKDLTADEESRTAFLRACLTRIGLDVVQEAVATPSLSSLHLTSATHQEVSELLHSLEDVITKEHGTELIEAESNTFRIVNSATAWSMSDLKLAINGGSAGKDTDRQIDTLFAHEEGWPNPNMTPAFNHALYYSSLQTYRRRETSAYDWGSPLMYGEVVTSTNTMLEKNQKLLAKLPTGFTLAATTQTSGRGRGNNVWIAPPGALIFSTVINHPAHLAASRPIVFIQYVASIALVEAIQSYGKGYSDMPVRLKWPNDIYCRDPTQPADPPQWIKIGGMLANCSYASGNYQVVLGIGINTSNPRPTTSLNALAEAAKRPPFQIERLLARVLTRIEALYNEFVSRGFSDDLEERYYKHWLHSGQLVTLEAEGGVRARVAGITRDWGMLKAEELGVGDRPTGRVWALQSDENSFDFWKGLVKRKI</sequence>
<dbReference type="InterPro" id="IPR019197">
    <property type="entry name" value="Biotin-prot_ligase_N"/>
</dbReference>
<dbReference type="Pfam" id="PF09825">
    <property type="entry name" value="BPL_N"/>
    <property type="match status" value="1"/>
</dbReference>
<dbReference type="InterPro" id="IPR045864">
    <property type="entry name" value="aa-tRNA-synth_II/BPL/LPL"/>
</dbReference>
<dbReference type="EMBL" id="ADBL01003044">
    <property type="status" value="NOT_ANNOTATED_CDS"/>
    <property type="molecule type" value="Genomic_DNA"/>
</dbReference>
<evidence type="ECO:0000259" key="3">
    <source>
        <dbReference type="PROSITE" id="PS51733"/>
    </source>
</evidence>
<dbReference type="InterPro" id="IPR029062">
    <property type="entry name" value="Class_I_gatase-like"/>
</dbReference>
<dbReference type="CDD" id="cd03144">
    <property type="entry name" value="GATase1_ScBLP_like"/>
    <property type="match status" value="1"/>
</dbReference>
<reference evidence="4" key="3">
    <citation type="submission" date="2011-03" db="EMBL/GenBank/DDBJ databases">
        <title>Annotation of Magnaporthe poae ATCC 64411.</title>
        <authorList>
            <person name="Ma L.-J."/>
            <person name="Dead R."/>
            <person name="Young S.K."/>
            <person name="Zeng Q."/>
            <person name="Gargeya S."/>
            <person name="Fitzgerald M."/>
            <person name="Haas B."/>
            <person name="Abouelleil A."/>
            <person name="Alvarado L."/>
            <person name="Arachchi H.M."/>
            <person name="Berlin A."/>
            <person name="Brown A."/>
            <person name="Chapman S.B."/>
            <person name="Chen Z."/>
            <person name="Dunbar C."/>
            <person name="Freedman E."/>
            <person name="Gearin G."/>
            <person name="Gellesch M."/>
            <person name="Goldberg J."/>
            <person name="Griggs A."/>
            <person name="Gujja S."/>
            <person name="Heiman D."/>
            <person name="Howarth C."/>
            <person name="Larson L."/>
            <person name="Lui A."/>
            <person name="MacDonald P.J.P."/>
            <person name="Mehta T."/>
            <person name="Montmayeur A."/>
            <person name="Murphy C."/>
            <person name="Neiman D."/>
            <person name="Pearson M."/>
            <person name="Priest M."/>
            <person name="Roberts A."/>
            <person name="Saif S."/>
            <person name="Shea T."/>
            <person name="Shenoy N."/>
            <person name="Sisk P."/>
            <person name="Stolte C."/>
            <person name="Sykes S."/>
            <person name="Yandava C."/>
            <person name="Wortman J."/>
            <person name="Nusbaum C."/>
            <person name="Birren B."/>
        </authorList>
    </citation>
    <scope>NUCLEOTIDE SEQUENCE</scope>
    <source>
        <strain evidence="4">ATCC 64411</strain>
    </source>
</reference>
<gene>
    <name evidence="4" type="ORF">MAPG_12062</name>
</gene>
<reference evidence="5" key="5">
    <citation type="submission" date="2015-06" db="UniProtKB">
        <authorList>
            <consortium name="EnsemblFungi"/>
        </authorList>
    </citation>
    <scope>IDENTIFICATION</scope>
    <source>
        <strain evidence="5">ATCC 64411</strain>
    </source>
</reference>
<dbReference type="PANTHER" id="PTHR12835">
    <property type="entry name" value="BIOTIN PROTEIN LIGASE"/>
    <property type="match status" value="1"/>
</dbReference>
<accession>A0A0C4EGR8</accession>